<dbReference type="RefSeq" id="WP_076599622.1">
    <property type="nucleotide sequence ID" value="NZ_CP046976.1"/>
</dbReference>
<accession>A0A1N7JPG9</accession>
<dbReference type="GO" id="GO:0005344">
    <property type="term" value="F:oxygen carrier activity"/>
    <property type="evidence" value="ECO:0007669"/>
    <property type="project" value="InterPro"/>
</dbReference>
<dbReference type="InterPro" id="IPR001486">
    <property type="entry name" value="Hemoglobin_trunc"/>
</dbReference>
<protein>
    <submittedName>
        <fullName evidence="6">Hemoglobin</fullName>
    </submittedName>
</protein>
<evidence type="ECO:0000256" key="2">
    <source>
        <dbReference type="ARBA" id="ARBA00022617"/>
    </source>
</evidence>
<evidence type="ECO:0000313" key="6">
    <source>
        <dbReference type="EMBL" id="SIS51252.1"/>
    </source>
</evidence>
<dbReference type="OrthoDB" id="9790913at2"/>
<evidence type="ECO:0000256" key="3">
    <source>
        <dbReference type="ARBA" id="ARBA00022723"/>
    </source>
</evidence>
<dbReference type="PANTHER" id="PTHR47366:SF1">
    <property type="entry name" value="TWO-ON-TWO HEMOGLOBIN-3"/>
    <property type="match status" value="1"/>
</dbReference>
<dbReference type="GO" id="GO:0020037">
    <property type="term" value="F:heme binding"/>
    <property type="evidence" value="ECO:0007669"/>
    <property type="project" value="InterPro"/>
</dbReference>
<dbReference type="GO" id="GO:0019825">
    <property type="term" value="F:oxygen binding"/>
    <property type="evidence" value="ECO:0007669"/>
    <property type="project" value="InterPro"/>
</dbReference>
<evidence type="ECO:0000256" key="1">
    <source>
        <dbReference type="ARBA" id="ARBA00022448"/>
    </source>
</evidence>
<dbReference type="Proteomes" id="UP000186292">
    <property type="component" value="Unassembled WGS sequence"/>
</dbReference>
<reference evidence="7" key="1">
    <citation type="submission" date="2017-01" db="EMBL/GenBank/DDBJ databases">
        <authorList>
            <person name="Varghese N."/>
            <person name="Submissions S."/>
        </authorList>
    </citation>
    <scope>NUCLEOTIDE SEQUENCE [LARGE SCALE GENOMIC DNA]</scope>
    <source>
        <strain evidence="7">DSM 44531</strain>
    </source>
</reference>
<keyword evidence="7" id="KW-1185">Reference proteome</keyword>
<dbReference type="InterPro" id="IPR012292">
    <property type="entry name" value="Globin/Proto"/>
</dbReference>
<dbReference type="SUPFAM" id="SSF46458">
    <property type="entry name" value="Globin-like"/>
    <property type="match status" value="1"/>
</dbReference>
<gene>
    <name evidence="6" type="ORF">SAMN05444817_11012</name>
</gene>
<organism evidence="6 7">
    <name type="scientific">Corynebacterium appendicis CIP 107643</name>
    <dbReference type="NCBI Taxonomy" id="1161099"/>
    <lineage>
        <taxon>Bacteria</taxon>
        <taxon>Bacillati</taxon>
        <taxon>Actinomycetota</taxon>
        <taxon>Actinomycetes</taxon>
        <taxon>Mycobacteriales</taxon>
        <taxon>Corynebacteriaceae</taxon>
        <taxon>Corynebacterium</taxon>
    </lineage>
</organism>
<name>A0A1N7JPG9_9CORY</name>
<dbReference type="STRING" id="1161099.SAMN05444817_11012"/>
<dbReference type="EMBL" id="FTOF01000010">
    <property type="protein sequence ID" value="SIS51252.1"/>
    <property type="molecule type" value="Genomic_DNA"/>
</dbReference>
<dbReference type="Gene3D" id="1.10.490.10">
    <property type="entry name" value="Globins"/>
    <property type="match status" value="1"/>
</dbReference>
<comment type="similarity">
    <text evidence="5">Belongs to the truncated hemoglobin family. Group II subfamily.</text>
</comment>
<dbReference type="GO" id="GO:0046872">
    <property type="term" value="F:metal ion binding"/>
    <property type="evidence" value="ECO:0007669"/>
    <property type="project" value="UniProtKB-KW"/>
</dbReference>
<keyword evidence="2" id="KW-0349">Heme</keyword>
<dbReference type="InterPro" id="IPR009050">
    <property type="entry name" value="Globin-like_sf"/>
</dbReference>
<dbReference type="CDD" id="cd14771">
    <property type="entry name" value="TrHb2_Mt-trHbO-like_O"/>
    <property type="match status" value="1"/>
</dbReference>
<evidence type="ECO:0000256" key="4">
    <source>
        <dbReference type="ARBA" id="ARBA00023004"/>
    </source>
</evidence>
<sequence length="151" mass="17608">MTTNASGDAENTAQTMYEALGEDFFRRLVGGFYKQVRDDDLIGPMYPEGDFEGAEDRLRWFLVQYWGGPQTFSERRGAPMLRRRHFPYTIGRAEAERWLQLMENSLDQFTEDELLPAQRHALWNHMQRVAYMMINQPEDHPGMSPQGGNLM</sequence>
<dbReference type="AlphaFoldDB" id="A0A1N7JPG9"/>
<dbReference type="Pfam" id="PF01152">
    <property type="entry name" value="Bac_globin"/>
    <property type="match status" value="1"/>
</dbReference>
<evidence type="ECO:0000313" key="7">
    <source>
        <dbReference type="Proteomes" id="UP000186292"/>
    </source>
</evidence>
<evidence type="ECO:0000256" key="5">
    <source>
        <dbReference type="ARBA" id="ARBA00034496"/>
    </source>
</evidence>
<keyword evidence="4" id="KW-0408">Iron</keyword>
<keyword evidence="1" id="KW-0813">Transport</keyword>
<keyword evidence="3" id="KW-0479">Metal-binding</keyword>
<dbReference type="PANTHER" id="PTHR47366">
    <property type="entry name" value="TWO-ON-TWO HEMOGLOBIN-3"/>
    <property type="match status" value="1"/>
</dbReference>
<dbReference type="InterPro" id="IPR044203">
    <property type="entry name" value="GlbO/GLB3-like"/>
</dbReference>
<proteinExistence type="inferred from homology"/>